<evidence type="ECO:0000313" key="3">
    <source>
        <dbReference type="EMBL" id="GLI34721.1"/>
    </source>
</evidence>
<evidence type="ECO:0000256" key="1">
    <source>
        <dbReference type="ARBA" id="ARBA00006484"/>
    </source>
</evidence>
<protein>
    <submittedName>
        <fullName evidence="3">Short chain dehydrogenase</fullName>
    </submittedName>
</protein>
<name>A0A9W6D6N5_9BACT</name>
<sequence>MAVAPQGILRPIVLWVMKMNNMLNEKRILVVGGSSGIGLAVARHALQNGAHVLIASRKASERVGALPDLPGESIETHAFDITSPEDPPRLFEAIGVIDHLVISVRPETTPSPFETMDIDEAKRAFETKFWGQYRLIQVAQHHIRETGSITLTSGIAGEKIYKGASTMAIINSATETLCRVLAVELAPLRVNVVSPGFVEPKPKRVQERANQFPLRRLASMDEVASAYLWLMASPYMTGTVNVIDGGARLI</sequence>
<proteinExistence type="inferred from homology"/>
<dbReference type="EMBL" id="BSDR01000001">
    <property type="protein sequence ID" value="GLI34721.1"/>
    <property type="molecule type" value="Genomic_DNA"/>
</dbReference>
<evidence type="ECO:0000313" key="4">
    <source>
        <dbReference type="Proteomes" id="UP001144372"/>
    </source>
</evidence>
<reference evidence="3" key="1">
    <citation type="submission" date="2022-12" db="EMBL/GenBank/DDBJ databases">
        <title>Reference genome sequencing for broad-spectrum identification of bacterial and archaeal isolates by mass spectrometry.</title>
        <authorList>
            <person name="Sekiguchi Y."/>
            <person name="Tourlousse D.M."/>
        </authorList>
    </citation>
    <scope>NUCLEOTIDE SEQUENCE</scope>
    <source>
        <strain evidence="3">ASRB1</strain>
    </source>
</reference>
<dbReference type="InterPro" id="IPR036291">
    <property type="entry name" value="NAD(P)-bd_dom_sf"/>
</dbReference>
<dbReference type="SUPFAM" id="SSF51735">
    <property type="entry name" value="NAD(P)-binding Rossmann-fold domains"/>
    <property type="match status" value="1"/>
</dbReference>
<gene>
    <name evidence="3" type="ORF">DAMNIGENAA_21540</name>
</gene>
<dbReference type="PRINTS" id="PR00081">
    <property type="entry name" value="GDHRDH"/>
</dbReference>
<dbReference type="Gene3D" id="3.40.50.720">
    <property type="entry name" value="NAD(P)-binding Rossmann-like Domain"/>
    <property type="match status" value="1"/>
</dbReference>
<dbReference type="InterPro" id="IPR051122">
    <property type="entry name" value="SDR_DHRS6-like"/>
</dbReference>
<dbReference type="PANTHER" id="PTHR43477:SF1">
    <property type="entry name" value="DIHYDROANTICAPSIN 7-DEHYDROGENASE"/>
    <property type="match status" value="1"/>
</dbReference>
<organism evidence="3 4">
    <name type="scientific">Desulforhabdus amnigena</name>
    <dbReference type="NCBI Taxonomy" id="40218"/>
    <lineage>
        <taxon>Bacteria</taxon>
        <taxon>Pseudomonadati</taxon>
        <taxon>Thermodesulfobacteriota</taxon>
        <taxon>Syntrophobacteria</taxon>
        <taxon>Syntrophobacterales</taxon>
        <taxon>Syntrophobacteraceae</taxon>
        <taxon>Desulforhabdus</taxon>
    </lineage>
</organism>
<keyword evidence="4" id="KW-1185">Reference proteome</keyword>
<dbReference type="PANTHER" id="PTHR43477">
    <property type="entry name" value="DIHYDROANTICAPSIN 7-DEHYDROGENASE"/>
    <property type="match status" value="1"/>
</dbReference>
<dbReference type="GO" id="GO:0016491">
    <property type="term" value="F:oxidoreductase activity"/>
    <property type="evidence" value="ECO:0007669"/>
    <property type="project" value="UniProtKB-KW"/>
</dbReference>
<dbReference type="Pfam" id="PF13561">
    <property type="entry name" value="adh_short_C2"/>
    <property type="match status" value="1"/>
</dbReference>
<keyword evidence="2" id="KW-0560">Oxidoreductase</keyword>
<comment type="similarity">
    <text evidence="1">Belongs to the short-chain dehydrogenases/reductases (SDR) family.</text>
</comment>
<dbReference type="Proteomes" id="UP001144372">
    <property type="component" value="Unassembled WGS sequence"/>
</dbReference>
<accession>A0A9W6D6N5</accession>
<comment type="caution">
    <text evidence="3">The sequence shown here is derived from an EMBL/GenBank/DDBJ whole genome shotgun (WGS) entry which is preliminary data.</text>
</comment>
<dbReference type="AlphaFoldDB" id="A0A9W6D6N5"/>
<evidence type="ECO:0000256" key="2">
    <source>
        <dbReference type="ARBA" id="ARBA00023002"/>
    </source>
</evidence>
<dbReference type="InterPro" id="IPR002347">
    <property type="entry name" value="SDR_fam"/>
</dbReference>